<accession>A0ABS6V3Y9</accession>
<dbReference type="InterPro" id="IPR002925">
    <property type="entry name" value="Dienelactn_hydro"/>
</dbReference>
<protein>
    <submittedName>
        <fullName evidence="2">Dienelactone hydrolase family protein</fullName>
    </submittedName>
</protein>
<dbReference type="PANTHER" id="PTHR22946:SF0">
    <property type="entry name" value="DIENELACTONE HYDROLASE DOMAIN-CONTAINING PROTEIN"/>
    <property type="match status" value="1"/>
</dbReference>
<dbReference type="InterPro" id="IPR050261">
    <property type="entry name" value="FrsA_esterase"/>
</dbReference>
<comment type="caution">
    <text evidence="2">The sequence shown here is derived from an EMBL/GenBank/DDBJ whole genome shotgun (WGS) entry which is preliminary data.</text>
</comment>
<dbReference type="GO" id="GO:0016787">
    <property type="term" value="F:hydrolase activity"/>
    <property type="evidence" value="ECO:0007669"/>
    <property type="project" value="UniProtKB-KW"/>
</dbReference>
<feature type="domain" description="Dienelactone hydrolase" evidence="1">
    <location>
        <begin position="28"/>
        <end position="241"/>
    </location>
</feature>
<evidence type="ECO:0000259" key="1">
    <source>
        <dbReference type="Pfam" id="PF01738"/>
    </source>
</evidence>
<proteinExistence type="predicted"/>
<evidence type="ECO:0000313" key="3">
    <source>
        <dbReference type="Proteomes" id="UP000698028"/>
    </source>
</evidence>
<keyword evidence="2" id="KW-0378">Hydrolase</keyword>
<keyword evidence="3" id="KW-1185">Reference proteome</keyword>
<name>A0ABS6V3Y9_9SPHN</name>
<dbReference type="Pfam" id="PF01738">
    <property type="entry name" value="DLH"/>
    <property type="match status" value="1"/>
</dbReference>
<organism evidence="2 3">
    <name type="scientific">Sphingomicrobium clamense</name>
    <dbReference type="NCBI Taxonomy" id="2851013"/>
    <lineage>
        <taxon>Bacteria</taxon>
        <taxon>Pseudomonadati</taxon>
        <taxon>Pseudomonadota</taxon>
        <taxon>Alphaproteobacteria</taxon>
        <taxon>Sphingomonadales</taxon>
        <taxon>Sphingomonadaceae</taxon>
        <taxon>Sphingomicrobium</taxon>
    </lineage>
</organism>
<dbReference type="RefSeq" id="WP_218632278.1">
    <property type="nucleotide sequence ID" value="NZ_JAHVAH010000001.1"/>
</dbReference>
<sequence>MINRTETSHTHDGTELLHLVMDDGSGQARPGVVILPSFANRGEVEEEHGERLVELGYSVLVADIYGRDMIGIDVGEDEGKQKAFSTMEEKMEDRGGYVKQQAAILEFAKAHDAFDGDKIAVMGFCFGGLCTLDLARSGADFQVAGSFHGLLKIPNFTTQKIKPKVAVFHGWDDPMAPPADVVALGQELTEQGACDWQIHAYGGVGHAFTNPNASKLGIDGVAHNANAASRSWDSFCDLLAETMR</sequence>
<evidence type="ECO:0000313" key="2">
    <source>
        <dbReference type="EMBL" id="MBW0144267.1"/>
    </source>
</evidence>
<dbReference type="PANTHER" id="PTHR22946">
    <property type="entry name" value="DIENELACTONE HYDROLASE DOMAIN-CONTAINING PROTEIN-RELATED"/>
    <property type="match status" value="1"/>
</dbReference>
<reference evidence="2 3" key="1">
    <citation type="submission" date="2021-07" db="EMBL/GenBank/DDBJ databases">
        <title>The draft genome sequence of Sphingomicrobium sp. B8.</title>
        <authorList>
            <person name="Mu L."/>
        </authorList>
    </citation>
    <scope>NUCLEOTIDE SEQUENCE [LARGE SCALE GENOMIC DNA]</scope>
    <source>
        <strain evidence="2 3">B8</strain>
    </source>
</reference>
<dbReference type="Proteomes" id="UP000698028">
    <property type="component" value="Unassembled WGS sequence"/>
</dbReference>
<gene>
    <name evidence="2" type="ORF">KTQ36_03030</name>
</gene>
<dbReference type="EMBL" id="JAHVAH010000001">
    <property type="protein sequence ID" value="MBW0144267.1"/>
    <property type="molecule type" value="Genomic_DNA"/>
</dbReference>